<evidence type="ECO:0008006" key="4">
    <source>
        <dbReference type="Google" id="ProtNLM"/>
    </source>
</evidence>
<sequence length="98" mass="10430">MSNSQSGSRSGSAMPGEKICAGIGGFLVAFFFAAPVYEATIDRAEAHVAEHFPWLSLWLLSLGWGTVCFLGLFGVTLMALTASLRFVWAKVGSMLLGN</sequence>
<keyword evidence="1" id="KW-1133">Transmembrane helix</keyword>
<name>A0ABT0BSE1_9SPHN</name>
<accession>A0ABT0BSE1</accession>
<dbReference type="Proteomes" id="UP001202281">
    <property type="component" value="Unassembled WGS sequence"/>
</dbReference>
<evidence type="ECO:0000256" key="1">
    <source>
        <dbReference type="SAM" id="Phobius"/>
    </source>
</evidence>
<evidence type="ECO:0000313" key="3">
    <source>
        <dbReference type="Proteomes" id="UP001202281"/>
    </source>
</evidence>
<keyword evidence="1" id="KW-0812">Transmembrane</keyword>
<organism evidence="2 3">
    <name type="scientific">Novosphingobium beihaiensis</name>
    <dbReference type="NCBI Taxonomy" id="2930389"/>
    <lineage>
        <taxon>Bacteria</taxon>
        <taxon>Pseudomonadati</taxon>
        <taxon>Pseudomonadota</taxon>
        <taxon>Alphaproteobacteria</taxon>
        <taxon>Sphingomonadales</taxon>
        <taxon>Sphingomonadaceae</taxon>
        <taxon>Novosphingobium</taxon>
    </lineage>
</organism>
<feature type="transmembrane region" description="Helical" evidence="1">
    <location>
        <begin position="57"/>
        <end position="80"/>
    </location>
</feature>
<keyword evidence="1" id="KW-0472">Membrane</keyword>
<feature type="transmembrane region" description="Helical" evidence="1">
    <location>
        <begin position="20"/>
        <end position="37"/>
    </location>
</feature>
<comment type="caution">
    <text evidence="2">The sequence shown here is derived from an EMBL/GenBank/DDBJ whole genome shotgun (WGS) entry which is preliminary data.</text>
</comment>
<protein>
    <recommendedName>
        <fullName evidence="4">DUF4870 domain-containing protein</fullName>
    </recommendedName>
</protein>
<keyword evidence="3" id="KW-1185">Reference proteome</keyword>
<evidence type="ECO:0000313" key="2">
    <source>
        <dbReference type="EMBL" id="MCJ2187898.1"/>
    </source>
</evidence>
<dbReference type="RefSeq" id="WP_243922035.1">
    <property type="nucleotide sequence ID" value="NZ_JALHLG010000020.1"/>
</dbReference>
<proteinExistence type="predicted"/>
<reference evidence="2 3" key="1">
    <citation type="submission" date="2022-04" db="EMBL/GenBank/DDBJ databases">
        <title>Identification of a novel bacterium isolated from mangrove sediments.</title>
        <authorList>
            <person name="Pan X."/>
        </authorList>
    </citation>
    <scope>NUCLEOTIDE SEQUENCE [LARGE SCALE GENOMIC DNA]</scope>
    <source>
        <strain evidence="2 3">B2638</strain>
    </source>
</reference>
<gene>
    <name evidence="2" type="ORF">MTR66_13860</name>
</gene>
<dbReference type="EMBL" id="JALHLG010000020">
    <property type="protein sequence ID" value="MCJ2187898.1"/>
    <property type="molecule type" value="Genomic_DNA"/>
</dbReference>